<reference evidence="1" key="1">
    <citation type="submission" date="2022-11" db="EMBL/GenBank/DDBJ databases">
        <title>Genome Resource of Sclerotinia nivalis Strain SnTB1, a Plant Pathogen Isolated from American Ginseng.</title>
        <authorList>
            <person name="Fan S."/>
        </authorList>
    </citation>
    <scope>NUCLEOTIDE SEQUENCE</scope>
    <source>
        <strain evidence="1">SnTB1</strain>
    </source>
</reference>
<dbReference type="OrthoDB" id="3470290at2759"/>
<protein>
    <submittedName>
        <fullName evidence="1">Uncharacterized protein</fullName>
    </submittedName>
</protein>
<keyword evidence="2" id="KW-1185">Reference proteome</keyword>
<name>A0A9X0DHU1_9HELO</name>
<comment type="caution">
    <text evidence="1">The sequence shown here is derived from an EMBL/GenBank/DDBJ whole genome shotgun (WGS) entry which is preliminary data.</text>
</comment>
<organism evidence="1 2">
    <name type="scientific">Sclerotinia nivalis</name>
    <dbReference type="NCBI Taxonomy" id="352851"/>
    <lineage>
        <taxon>Eukaryota</taxon>
        <taxon>Fungi</taxon>
        <taxon>Dikarya</taxon>
        <taxon>Ascomycota</taxon>
        <taxon>Pezizomycotina</taxon>
        <taxon>Leotiomycetes</taxon>
        <taxon>Helotiales</taxon>
        <taxon>Sclerotiniaceae</taxon>
        <taxon>Sclerotinia</taxon>
    </lineage>
</organism>
<dbReference type="AlphaFoldDB" id="A0A9X0DHU1"/>
<dbReference type="EMBL" id="JAPEIS010000008">
    <property type="protein sequence ID" value="KAJ8064066.1"/>
    <property type="molecule type" value="Genomic_DNA"/>
</dbReference>
<evidence type="ECO:0000313" key="1">
    <source>
        <dbReference type="EMBL" id="KAJ8064066.1"/>
    </source>
</evidence>
<proteinExistence type="predicted"/>
<sequence length="259" mass="28669">MARQIRQQLQVAPSDQPNYFLVQGDILDLDYEAIVLQLTSFMTRDKLGPNPFAWAARAGAGVVGPDGQIQAQLGLLPNPYLDDAQAMSFSGRLGTLGHGGRTPDMVIATRVDDPPELLPPPPQARIAVGRHNPDFQLRLAIQNVMNHAFDIRRGLLDNDSDSSSDDMDAEEWRLVPPNSIAFPLVGYRSGHGFINSAENIVCSIVGWFRNPALTAKFSTPAERAATIQNVVFIVPESNRAHNRRLQPRKVEDAWNRAWE</sequence>
<accession>A0A9X0DHU1</accession>
<dbReference type="Proteomes" id="UP001152300">
    <property type="component" value="Unassembled WGS sequence"/>
</dbReference>
<evidence type="ECO:0000313" key="2">
    <source>
        <dbReference type="Proteomes" id="UP001152300"/>
    </source>
</evidence>
<gene>
    <name evidence="1" type="ORF">OCU04_007903</name>
</gene>